<evidence type="ECO:0000256" key="4">
    <source>
        <dbReference type="ARBA" id="ARBA00022676"/>
    </source>
</evidence>
<feature type="transmembrane region" description="Helical" evidence="11">
    <location>
        <begin position="334"/>
        <end position="351"/>
    </location>
</feature>
<feature type="transmembrane region" description="Helical" evidence="11">
    <location>
        <begin position="7"/>
        <end position="26"/>
    </location>
</feature>
<keyword evidence="3" id="KW-0337">GPI-anchor biosynthesis</keyword>
<evidence type="ECO:0000256" key="1">
    <source>
        <dbReference type="ARBA" id="ARBA00004477"/>
    </source>
</evidence>
<comment type="subcellular location">
    <subcellularLocation>
        <location evidence="1 11">Endoplasmic reticulum membrane</location>
        <topology evidence="1 11">Multi-pass membrane protein</topology>
    </subcellularLocation>
</comment>
<protein>
    <recommendedName>
        <fullName evidence="11">Mannosyltransferase</fullName>
        <ecNumber evidence="11">2.4.1.-</ecNumber>
    </recommendedName>
</protein>
<dbReference type="EMBL" id="CAJVPL010000795">
    <property type="protein sequence ID" value="CAG8530329.1"/>
    <property type="molecule type" value="Genomic_DNA"/>
</dbReference>
<reference evidence="12" key="1">
    <citation type="submission" date="2021-06" db="EMBL/GenBank/DDBJ databases">
        <authorList>
            <person name="Kallberg Y."/>
            <person name="Tangrot J."/>
            <person name="Rosling A."/>
        </authorList>
    </citation>
    <scope>NUCLEOTIDE SEQUENCE</scope>
    <source>
        <strain evidence="12">MT106</strain>
    </source>
</reference>
<feature type="transmembrane region" description="Helical" evidence="11">
    <location>
        <begin position="158"/>
        <end position="177"/>
    </location>
</feature>
<keyword evidence="4 11" id="KW-0328">Glycosyltransferase</keyword>
<dbReference type="GO" id="GO:0005789">
    <property type="term" value="C:endoplasmic reticulum membrane"/>
    <property type="evidence" value="ECO:0007669"/>
    <property type="project" value="UniProtKB-SubCell"/>
</dbReference>
<evidence type="ECO:0000256" key="10">
    <source>
        <dbReference type="ARBA" id="ARBA00038466"/>
    </source>
</evidence>
<evidence type="ECO:0000256" key="2">
    <source>
        <dbReference type="ARBA" id="ARBA00004687"/>
    </source>
</evidence>
<keyword evidence="13" id="KW-1185">Reference proteome</keyword>
<dbReference type="GO" id="GO:0006506">
    <property type="term" value="P:GPI anchor biosynthetic process"/>
    <property type="evidence" value="ECO:0007669"/>
    <property type="project" value="UniProtKB-KW"/>
</dbReference>
<keyword evidence="5" id="KW-0808">Transferase</keyword>
<sequence length="565" mass="64632">MVSRSKIVYVLLCLIRLGCSLLPGYVHPDEFFQSPEIMAGDVLGYEVYRPWEFNEHLPSRSILVPALTTGLPFHLLKIVNKWSSNFSREDNVIKSSTLFITERTVFFLLSFIIDYVTYNIAYLYQKNGITTNDPTQALFLVAFSYVLLIFHTRPFSNAVESIILALCFYVYLHGTLSKDSIAKKKDSEIKNINFPTNMAFILGCLGALGLFTRITFILFAFPIGLAFLYRTFVMPEARLNAWNEKFNQLIPVGIGLVVMSGLCVLADLIYFGSIKVTVVRKELFSLDFLVRILQNPSEFLKNFRQVSLTKSVSVVTFSGVCGFILLSIMPHQEARFLLPLLLPVVISASLHRKFSSGFWMFYIIFNLIAALFFGGLHQAGMVPILGRLQHQTMRFHNCVKDSSRHIMCEVTNKFVEPSFNSTEIFHTNIIFYKTFMPPRHLLGYPRAWRESNVRITIHDLAGVALEQLEQELEAKIAVNSDILDQYDSQKIVFRERDDISGHYERTLIVTPSTTMLSATLFVFSNTSTNHSLKYKDRQWPHLNTDQIDRVLENGLYLNIYQLVAS</sequence>
<organism evidence="12 13">
    <name type="scientific">Ambispora gerdemannii</name>
    <dbReference type="NCBI Taxonomy" id="144530"/>
    <lineage>
        <taxon>Eukaryota</taxon>
        <taxon>Fungi</taxon>
        <taxon>Fungi incertae sedis</taxon>
        <taxon>Mucoromycota</taxon>
        <taxon>Glomeromycotina</taxon>
        <taxon>Glomeromycetes</taxon>
        <taxon>Archaeosporales</taxon>
        <taxon>Ambisporaceae</taxon>
        <taxon>Ambispora</taxon>
    </lineage>
</organism>
<evidence type="ECO:0000256" key="6">
    <source>
        <dbReference type="ARBA" id="ARBA00022692"/>
    </source>
</evidence>
<dbReference type="AlphaFoldDB" id="A0A9N9AHE3"/>
<evidence type="ECO:0000256" key="8">
    <source>
        <dbReference type="ARBA" id="ARBA00022989"/>
    </source>
</evidence>
<evidence type="ECO:0000256" key="7">
    <source>
        <dbReference type="ARBA" id="ARBA00022824"/>
    </source>
</evidence>
<evidence type="ECO:0000313" key="13">
    <source>
        <dbReference type="Proteomes" id="UP000789831"/>
    </source>
</evidence>
<evidence type="ECO:0000256" key="9">
    <source>
        <dbReference type="ARBA" id="ARBA00023136"/>
    </source>
</evidence>
<evidence type="ECO:0000256" key="5">
    <source>
        <dbReference type="ARBA" id="ARBA00022679"/>
    </source>
</evidence>
<keyword evidence="7 11" id="KW-0256">Endoplasmic reticulum</keyword>
<feature type="transmembrane region" description="Helical" evidence="11">
    <location>
        <begin position="105"/>
        <end position="124"/>
    </location>
</feature>
<comment type="pathway">
    <text evidence="2">Glycolipid biosynthesis; glycosylphosphatidylinositol-anchor biosynthesis.</text>
</comment>
<gene>
    <name evidence="12" type="ORF">AGERDE_LOCUS5679</name>
</gene>
<feature type="transmembrane region" description="Helical" evidence="11">
    <location>
        <begin position="308"/>
        <end position="328"/>
    </location>
</feature>
<feature type="transmembrane region" description="Helical" evidence="11">
    <location>
        <begin position="198"/>
        <end position="229"/>
    </location>
</feature>
<proteinExistence type="inferred from homology"/>
<dbReference type="EC" id="2.4.1.-" evidence="11"/>
<comment type="caution">
    <text evidence="12">The sequence shown here is derived from an EMBL/GenBank/DDBJ whole genome shotgun (WGS) entry which is preliminary data.</text>
</comment>
<comment type="similarity">
    <text evidence="10">Belongs to the glycosyltransferase 22 family. PIGZ subfamily.</text>
</comment>
<dbReference type="PANTHER" id="PTHR22760:SF3">
    <property type="entry name" value="GPI MANNOSYLTRANSFERASE 4"/>
    <property type="match status" value="1"/>
</dbReference>
<evidence type="ECO:0000256" key="3">
    <source>
        <dbReference type="ARBA" id="ARBA00022502"/>
    </source>
</evidence>
<dbReference type="PANTHER" id="PTHR22760">
    <property type="entry name" value="GLYCOSYLTRANSFERASE"/>
    <property type="match status" value="1"/>
</dbReference>
<dbReference type="Pfam" id="PF03901">
    <property type="entry name" value="Glyco_transf_22"/>
    <property type="match status" value="2"/>
</dbReference>
<dbReference type="OrthoDB" id="10066429at2759"/>
<evidence type="ECO:0000313" key="12">
    <source>
        <dbReference type="EMBL" id="CAG8530329.1"/>
    </source>
</evidence>
<keyword evidence="8 11" id="KW-1133">Transmembrane helix</keyword>
<keyword evidence="6 11" id="KW-0812">Transmembrane</keyword>
<dbReference type="GO" id="GO:0000026">
    <property type="term" value="F:alpha-1,2-mannosyltransferase activity"/>
    <property type="evidence" value="ECO:0007669"/>
    <property type="project" value="TreeGrafter"/>
</dbReference>
<dbReference type="Proteomes" id="UP000789831">
    <property type="component" value="Unassembled WGS sequence"/>
</dbReference>
<name>A0A9N9AHE3_9GLOM</name>
<keyword evidence="9 11" id="KW-0472">Membrane</keyword>
<dbReference type="InterPro" id="IPR005599">
    <property type="entry name" value="GPI_mannosylTrfase"/>
</dbReference>
<feature type="transmembrane region" description="Helical" evidence="11">
    <location>
        <begin position="358"/>
        <end position="376"/>
    </location>
</feature>
<accession>A0A9N9AHE3</accession>
<feature type="transmembrane region" description="Helical" evidence="11">
    <location>
        <begin position="136"/>
        <end position="152"/>
    </location>
</feature>
<evidence type="ECO:0000256" key="11">
    <source>
        <dbReference type="RuleBase" id="RU363075"/>
    </source>
</evidence>
<feature type="transmembrane region" description="Helical" evidence="11">
    <location>
        <begin position="249"/>
        <end position="271"/>
    </location>
</feature>